<evidence type="ECO:0000256" key="1">
    <source>
        <dbReference type="SAM" id="MobiDB-lite"/>
    </source>
</evidence>
<organism evidence="2 3">
    <name type="scientific">Micromonospora eburnea</name>
    <dbReference type="NCBI Taxonomy" id="227316"/>
    <lineage>
        <taxon>Bacteria</taxon>
        <taxon>Bacillati</taxon>
        <taxon>Actinomycetota</taxon>
        <taxon>Actinomycetes</taxon>
        <taxon>Micromonosporales</taxon>
        <taxon>Micromonosporaceae</taxon>
        <taxon>Micromonospora</taxon>
    </lineage>
</organism>
<name>A0A1C6U195_9ACTN</name>
<reference evidence="3" key="1">
    <citation type="submission" date="2016-06" db="EMBL/GenBank/DDBJ databases">
        <authorList>
            <person name="Varghese N."/>
            <person name="Submissions Spin"/>
        </authorList>
    </citation>
    <scope>NUCLEOTIDE SEQUENCE [LARGE SCALE GENOMIC DNA]</scope>
    <source>
        <strain evidence="3">DSM 44814</strain>
    </source>
</reference>
<sequence>MWLPNTTDDAIGGVRVARVRRRGTAATALLALLLAAAGCGPVAARQPADLRAGYDSLDGPLTVWPARGSLTGDAATRAEITAAVRGWRSPVDDRAHLPSSGILFAGQVAGAPLALVAADVPGESASWLLQLGRHGDRWRVDHASEYTDPGYLVYSDVLPVRLPDGRRYLTSARVQRLLGPDGRALASTDGLTEPVAVPPCQAVELTATLRPTRSLPRGRAADRFLDLGTATAAPRYPLVRDESGAGKRALAGLDTCVLGGDTGPFGSVPRRNGDGPRPRSVPASWPVEKIAVRSLGQVALGDGEPGDLEQLSWESATGTMTAVVYRPADGGTPVVSAADRSTTLQAYRLPVPGQTLAVLSWRANRDTSFAAPPAAALLLDRPGLVVVPQPDRPLTFSLAAPEKTWYRSVGG</sequence>
<dbReference type="Proteomes" id="UP000199696">
    <property type="component" value="Unassembled WGS sequence"/>
</dbReference>
<accession>A0A1C6U195</accession>
<keyword evidence="3" id="KW-1185">Reference proteome</keyword>
<protein>
    <submittedName>
        <fullName evidence="2">Uncharacterized protein</fullName>
    </submittedName>
</protein>
<dbReference type="AlphaFoldDB" id="A0A1C6U195"/>
<evidence type="ECO:0000313" key="3">
    <source>
        <dbReference type="Proteomes" id="UP000199696"/>
    </source>
</evidence>
<dbReference type="EMBL" id="FMHY01000002">
    <property type="protein sequence ID" value="SCL47678.1"/>
    <property type="molecule type" value="Genomic_DNA"/>
</dbReference>
<feature type="region of interest" description="Disordered" evidence="1">
    <location>
        <begin position="262"/>
        <end position="282"/>
    </location>
</feature>
<gene>
    <name evidence="2" type="ORF">GA0070604_1537</name>
</gene>
<proteinExistence type="predicted"/>
<evidence type="ECO:0000313" key="2">
    <source>
        <dbReference type="EMBL" id="SCL47678.1"/>
    </source>
</evidence>